<dbReference type="SUPFAM" id="SSF53448">
    <property type="entry name" value="Nucleotide-diphospho-sugar transferases"/>
    <property type="match status" value="1"/>
</dbReference>
<organism evidence="1 2">
    <name type="scientific">Ekhidna lutea</name>
    <dbReference type="NCBI Taxonomy" id="447679"/>
    <lineage>
        <taxon>Bacteria</taxon>
        <taxon>Pseudomonadati</taxon>
        <taxon>Bacteroidota</taxon>
        <taxon>Cytophagia</taxon>
        <taxon>Cytophagales</taxon>
        <taxon>Reichenbachiellaceae</taxon>
        <taxon>Ekhidna</taxon>
    </lineage>
</organism>
<dbReference type="InterPro" id="IPR003329">
    <property type="entry name" value="Cytidylyl_trans"/>
</dbReference>
<dbReference type="EMBL" id="FZPD01000001">
    <property type="protein sequence ID" value="SNS56173.1"/>
    <property type="molecule type" value="Genomic_DNA"/>
</dbReference>
<reference evidence="1 2" key="1">
    <citation type="submission" date="2017-06" db="EMBL/GenBank/DDBJ databases">
        <authorList>
            <person name="Kim H.J."/>
            <person name="Triplett B.A."/>
        </authorList>
    </citation>
    <scope>NUCLEOTIDE SEQUENCE [LARGE SCALE GENOMIC DNA]</scope>
    <source>
        <strain evidence="1 2">DSM 19307</strain>
    </source>
</reference>
<evidence type="ECO:0000313" key="2">
    <source>
        <dbReference type="Proteomes" id="UP000198393"/>
    </source>
</evidence>
<dbReference type="Gene3D" id="3.90.550.10">
    <property type="entry name" value="Spore Coat Polysaccharide Biosynthesis Protein SpsA, Chain A"/>
    <property type="match status" value="1"/>
</dbReference>
<dbReference type="Pfam" id="PF02348">
    <property type="entry name" value="CTP_transf_3"/>
    <property type="match status" value="1"/>
</dbReference>
<protein>
    <submittedName>
        <fullName evidence="1">Spore coat polysaccharide biosynthesis protein SpsF</fullName>
    </submittedName>
</protein>
<dbReference type="GO" id="GO:0005829">
    <property type="term" value="C:cytosol"/>
    <property type="evidence" value="ECO:0007669"/>
    <property type="project" value="TreeGrafter"/>
</dbReference>
<sequence length="244" mass="27839">MEDGQSNPKIGAIIQARMQSERLPGKVLMPMPFPAGPPLLSRIIESLDQISLLDEVIVATSSKRENDPIEKFCNSMDVRCFRGDENDVQSRFISIIEIYGFEHVIRLTGDNPMIDPSYLIKAIESHLSLDSDYTKTIGLPLGTNFEIVKAGCLTQRSKTHRTNSEMEHVTHWIANSDDFSKNILAFDYKEAQLRLTVDYPQDYAMISMLFALLDERVDLDRICEISNEHKWLSQINNEMEQKIA</sequence>
<proteinExistence type="predicted"/>
<gene>
    <name evidence="1" type="ORF">SAMN05421640_0667</name>
</gene>
<accession>A0A239FIQ4</accession>
<keyword evidence="2" id="KW-1185">Reference proteome</keyword>
<dbReference type="PANTHER" id="PTHR42866:SF1">
    <property type="entry name" value="SPORE COAT POLYSACCHARIDE BIOSYNTHESIS PROTEIN SPSF"/>
    <property type="match status" value="1"/>
</dbReference>
<name>A0A239FIQ4_EKHLU</name>
<dbReference type="PANTHER" id="PTHR42866">
    <property type="entry name" value="3-DEOXY-MANNO-OCTULOSONATE CYTIDYLYLTRANSFERASE"/>
    <property type="match status" value="1"/>
</dbReference>
<dbReference type="InterPro" id="IPR029044">
    <property type="entry name" value="Nucleotide-diphossugar_trans"/>
</dbReference>
<dbReference type="AlphaFoldDB" id="A0A239FIQ4"/>
<dbReference type="RefSeq" id="WP_089355419.1">
    <property type="nucleotide sequence ID" value="NZ_FZPD01000001.1"/>
</dbReference>
<evidence type="ECO:0000313" key="1">
    <source>
        <dbReference type="EMBL" id="SNS56173.1"/>
    </source>
</evidence>
<dbReference type="Proteomes" id="UP000198393">
    <property type="component" value="Unassembled WGS sequence"/>
</dbReference>
<dbReference type="OrthoDB" id="9815559at2"/>